<keyword evidence="2" id="KW-1185">Reference proteome</keyword>
<dbReference type="Proteomes" id="UP001153069">
    <property type="component" value="Unassembled WGS sequence"/>
</dbReference>
<dbReference type="AlphaFoldDB" id="A0A9N8EJE3"/>
<name>A0A9N8EJE3_9STRA</name>
<evidence type="ECO:0000313" key="1">
    <source>
        <dbReference type="EMBL" id="CAB9519859.1"/>
    </source>
</evidence>
<sequence>MKTAGAKGKGDGFVEKHNKAEDSILARAFRKTTTNLVKGAKEKGDVFWGNLCLNYNAIRQEEDPQLTARNQKSCQNRWSRHMLPCMNHFIGCWRFA</sequence>
<evidence type="ECO:0000313" key="2">
    <source>
        <dbReference type="Proteomes" id="UP001153069"/>
    </source>
</evidence>
<organism evidence="1 2">
    <name type="scientific">Seminavis robusta</name>
    <dbReference type="NCBI Taxonomy" id="568900"/>
    <lineage>
        <taxon>Eukaryota</taxon>
        <taxon>Sar</taxon>
        <taxon>Stramenopiles</taxon>
        <taxon>Ochrophyta</taxon>
        <taxon>Bacillariophyta</taxon>
        <taxon>Bacillariophyceae</taxon>
        <taxon>Bacillariophycidae</taxon>
        <taxon>Naviculales</taxon>
        <taxon>Naviculaceae</taxon>
        <taxon>Seminavis</taxon>
    </lineage>
</organism>
<reference evidence="1" key="1">
    <citation type="submission" date="2020-06" db="EMBL/GenBank/DDBJ databases">
        <authorList>
            <consortium name="Plant Systems Biology data submission"/>
        </authorList>
    </citation>
    <scope>NUCLEOTIDE SEQUENCE</scope>
    <source>
        <strain evidence="1">D6</strain>
    </source>
</reference>
<accession>A0A9N8EJE3</accession>
<gene>
    <name evidence="1" type="ORF">SEMRO_1053_G235821.1</name>
</gene>
<proteinExistence type="predicted"/>
<comment type="caution">
    <text evidence="1">The sequence shown here is derived from an EMBL/GenBank/DDBJ whole genome shotgun (WGS) entry which is preliminary data.</text>
</comment>
<protein>
    <submittedName>
        <fullName evidence="1">Uncharacterized protein</fullName>
    </submittedName>
</protein>
<dbReference type="EMBL" id="CAICTM010001051">
    <property type="protein sequence ID" value="CAB9519859.1"/>
    <property type="molecule type" value="Genomic_DNA"/>
</dbReference>